<name>A0AAP9WIR5_LEPIR</name>
<dbReference type="InterPro" id="IPR027603">
    <property type="entry name" value="LIC12162"/>
</dbReference>
<proteinExistence type="predicted"/>
<keyword evidence="1" id="KW-0808">Transferase</keyword>
<evidence type="ECO:0000313" key="1">
    <source>
        <dbReference type="EMBL" id="QOI50324.1"/>
    </source>
</evidence>
<reference evidence="1" key="1">
    <citation type="submission" date="2019-09" db="EMBL/GenBank/DDBJ databases">
        <title>Comparative Genomics of Leptospira interrogans Reveals Genome Plasticity - A Common Adaptive Strategy for Survival in Various Hosts.</title>
        <authorList>
            <person name="Ramli S.R."/>
            <person name="Bunk B."/>
            <person name="Goris M."/>
            <person name="Bhuju S."/>
            <person name="Jarek M."/>
            <person name="Sproer C."/>
            <person name="Mustakim S."/>
            <person name="Strommenger B."/>
            <person name="Pessler F."/>
        </authorList>
    </citation>
    <scope>NUCLEOTIDE SEQUENCE</scope>
    <source>
        <strain evidence="1">1489</strain>
    </source>
</reference>
<evidence type="ECO:0000313" key="2">
    <source>
        <dbReference type="Proteomes" id="UP000663255"/>
    </source>
</evidence>
<dbReference type="GO" id="GO:0016740">
    <property type="term" value="F:transferase activity"/>
    <property type="evidence" value="ECO:0007669"/>
    <property type="project" value="UniProtKB-KW"/>
</dbReference>
<organism evidence="1 2">
    <name type="scientific">Leptospira interrogans serovar Bataviae</name>
    <dbReference type="NCBI Taxonomy" id="312175"/>
    <lineage>
        <taxon>Bacteria</taxon>
        <taxon>Pseudomonadati</taxon>
        <taxon>Spirochaetota</taxon>
        <taxon>Spirochaetia</taxon>
        <taxon>Leptospirales</taxon>
        <taxon>Leptospiraceae</taxon>
        <taxon>Leptospira</taxon>
    </lineage>
</organism>
<dbReference type="NCBIfam" id="TIGR04331">
    <property type="entry name" value="o_ant_LIC12162"/>
    <property type="match status" value="1"/>
</dbReference>
<gene>
    <name evidence="1" type="ORF">Lepto1489_07600</name>
</gene>
<sequence>MKRYLITTADERAWVFDRPVLFLGQWCLRYDCKETWSKMDYEVFHPYGLGQKNKDKDCDYTSVMEDELLSLLREKLNQIHSVEYTVRDWKIILGTWLRRYIRVVVNRYSTLKNCIDSGKVDGVKVLFNNSFILAAKDSLSFVWACNDRFWNNVFYSKLFDYIPNHSIQTEPVTFEIEENGKTINEDSFSFKKYLRKKTYFLFDKLTNFFVRDRDGFVITSYLPIKLEFLLQLRLFQIPKIWRSPEYPGRGVYNPLLRTNLKSEISKNNKDMESVIYDFLFDMLPICFLEGFKSVQSEIKNLPWPKCPKFIFTSNNFDFDELFKVWSVEKLRAGSKYYIGQHGNNYGTYRFNNPSIEESISDQFITWGWKDGLFQHTPAFLLKNGNRKPIRSNPNGKLLLIELPLFQTVETWDVYAEYSQYYDEQLVFVNGLGSDVKRELIIRLHKEYKYHEWCDEKRWKDFDPDLTLDYGLTPITSLISNSRLVVHSYDSTGMLETLSQNIPTIAFWAKGLEHLRESAIPYYQRLVEVGIVHLSPKTAAKHINQIWNNVSTWWYSKNVQETRLSFCDRYAKEVQNPISTLREILLDESNTLGSG</sequence>
<protein>
    <submittedName>
        <fullName evidence="1">Transferase</fullName>
    </submittedName>
</protein>
<dbReference type="Proteomes" id="UP000663255">
    <property type="component" value="Chromosome 1"/>
</dbReference>
<accession>A0AAP9WIR5</accession>
<dbReference type="EMBL" id="CP043893">
    <property type="protein sequence ID" value="QOI50324.1"/>
    <property type="molecule type" value="Genomic_DNA"/>
</dbReference>
<dbReference type="RefSeq" id="WP_000833255.1">
    <property type="nucleotide sequence ID" value="NZ_CP043880.1"/>
</dbReference>
<dbReference type="AlphaFoldDB" id="A0AAP9WIR5"/>